<dbReference type="EMBL" id="JWZT01005319">
    <property type="protein sequence ID" value="KII61582.1"/>
    <property type="molecule type" value="Genomic_DNA"/>
</dbReference>
<dbReference type="PANTHER" id="PTHR45913:SF5">
    <property type="entry name" value="GENERAL TRANSCRIPTION FACTOR II-I REPEAT DOMAIN-CONTAINING PROTEIN 2A-LIKE PROTEIN"/>
    <property type="match status" value="1"/>
</dbReference>
<sequence>MVDITSHLNFLCERLQGKDKLFTNLCDEVYAFKMKLCLFIRQLTEGILDAFPTLKARLLEKTFNVLPYQIQLESLLEGFESRFDEFEKEKDNIYHLNEFLQLEVIELKCNSTLKSRFLEQSVTPLLDHIISFCQQLPAEQFQNMRSFAQKYICSDDNNKQQARSRLTDSNLSALMIFGTTSLCPDIEKLTVKQN</sequence>
<evidence type="ECO:0000313" key="1">
    <source>
        <dbReference type="EMBL" id="KII61582.1"/>
    </source>
</evidence>
<evidence type="ECO:0000313" key="2">
    <source>
        <dbReference type="Proteomes" id="UP000031668"/>
    </source>
</evidence>
<name>A0A0C2IXJ2_THEKT</name>
<dbReference type="OrthoDB" id="6623113at2759"/>
<comment type="caution">
    <text evidence="1">The sequence shown here is derived from an EMBL/GenBank/DDBJ whole genome shotgun (WGS) entry which is preliminary data.</text>
</comment>
<dbReference type="AlphaFoldDB" id="A0A0C2IXJ2"/>
<dbReference type="Proteomes" id="UP000031668">
    <property type="component" value="Unassembled WGS sequence"/>
</dbReference>
<keyword evidence="2" id="KW-1185">Reference proteome</keyword>
<dbReference type="PANTHER" id="PTHR45913">
    <property type="entry name" value="EPM2A-INTERACTING PROTEIN 1"/>
    <property type="match status" value="1"/>
</dbReference>
<evidence type="ECO:0008006" key="3">
    <source>
        <dbReference type="Google" id="ProtNLM"/>
    </source>
</evidence>
<proteinExistence type="predicted"/>
<dbReference type="OMA" id="CMLAFIN"/>
<gene>
    <name evidence="1" type="ORF">RF11_07504</name>
</gene>
<reference evidence="1 2" key="1">
    <citation type="journal article" date="2014" name="Genome Biol. Evol.">
        <title>The genome of the myxosporean Thelohanellus kitauei shows adaptations to nutrient acquisition within its fish host.</title>
        <authorList>
            <person name="Yang Y."/>
            <person name="Xiong J."/>
            <person name="Zhou Z."/>
            <person name="Huo F."/>
            <person name="Miao W."/>
            <person name="Ran C."/>
            <person name="Liu Y."/>
            <person name="Zhang J."/>
            <person name="Feng J."/>
            <person name="Wang M."/>
            <person name="Wang M."/>
            <person name="Wang L."/>
            <person name="Yao B."/>
        </authorList>
    </citation>
    <scope>NUCLEOTIDE SEQUENCE [LARGE SCALE GENOMIC DNA]</scope>
    <source>
        <strain evidence="1">Wuqing</strain>
    </source>
</reference>
<accession>A0A0C2IXJ2</accession>
<organism evidence="1 2">
    <name type="scientific">Thelohanellus kitauei</name>
    <name type="common">Myxosporean</name>
    <dbReference type="NCBI Taxonomy" id="669202"/>
    <lineage>
        <taxon>Eukaryota</taxon>
        <taxon>Metazoa</taxon>
        <taxon>Cnidaria</taxon>
        <taxon>Myxozoa</taxon>
        <taxon>Myxosporea</taxon>
        <taxon>Bivalvulida</taxon>
        <taxon>Platysporina</taxon>
        <taxon>Myxobolidae</taxon>
        <taxon>Thelohanellus</taxon>
    </lineage>
</organism>
<protein>
    <recommendedName>
        <fullName evidence="3">General transcription factor II-I repeat domain-containing protein 2</fullName>
    </recommendedName>
</protein>